<dbReference type="EMBL" id="DTHJ01000008">
    <property type="protein sequence ID" value="HHS62077.1"/>
    <property type="molecule type" value="Genomic_DNA"/>
</dbReference>
<reference evidence="7" key="1">
    <citation type="journal article" date="2020" name="mSystems">
        <title>Genome- and Community-Level Interaction Insights into Carbon Utilization and Element Cycling Functions of Hydrothermarchaeota in Hydrothermal Sediment.</title>
        <authorList>
            <person name="Zhou Z."/>
            <person name="Liu Y."/>
            <person name="Xu W."/>
            <person name="Pan J."/>
            <person name="Luo Z.H."/>
            <person name="Li M."/>
        </authorList>
    </citation>
    <scope>NUCLEOTIDE SEQUENCE [LARGE SCALE GENOMIC DNA]</scope>
    <source>
        <strain evidence="7">SpSt-783</strain>
    </source>
</reference>
<comment type="caution">
    <text evidence="6">Lacks conserved residue(s) required for the propagation of feature annotation.</text>
</comment>
<dbReference type="InterPro" id="IPR016064">
    <property type="entry name" value="NAD/diacylglycerol_kinase_sf"/>
</dbReference>
<dbReference type="AlphaFoldDB" id="A0A7C6AED6"/>
<dbReference type="HAMAP" id="MF_00361">
    <property type="entry name" value="NAD_kinase"/>
    <property type="match status" value="1"/>
</dbReference>
<feature type="binding site" evidence="6">
    <location>
        <position position="180"/>
    </location>
    <ligand>
        <name>NAD(+)</name>
        <dbReference type="ChEBI" id="CHEBI:57540"/>
    </ligand>
</feature>
<dbReference type="GO" id="GO:0005737">
    <property type="term" value="C:cytoplasm"/>
    <property type="evidence" value="ECO:0007669"/>
    <property type="project" value="UniProtKB-SubCell"/>
</dbReference>
<organism evidence="7">
    <name type="scientific">candidate division WOR-3 bacterium</name>
    <dbReference type="NCBI Taxonomy" id="2052148"/>
    <lineage>
        <taxon>Bacteria</taxon>
        <taxon>Bacteria division WOR-3</taxon>
    </lineage>
</organism>
<comment type="caution">
    <text evidence="7">The sequence shown here is derived from an EMBL/GenBank/DDBJ whole genome shotgun (WGS) entry which is preliminary data.</text>
</comment>
<gene>
    <name evidence="6" type="primary">nadK</name>
    <name evidence="7" type="ORF">ENV70_00470</name>
</gene>
<keyword evidence="1 6" id="KW-0808">Transferase</keyword>
<keyword evidence="6" id="KW-0547">Nucleotide-binding</keyword>
<comment type="subcellular location">
    <subcellularLocation>
        <location evidence="6">Cytoplasm</location>
    </subcellularLocation>
</comment>
<dbReference type="GO" id="GO:0019674">
    <property type="term" value="P:NAD+ metabolic process"/>
    <property type="evidence" value="ECO:0007669"/>
    <property type="project" value="InterPro"/>
</dbReference>
<keyword evidence="3 6" id="KW-0521">NADP</keyword>
<protein>
    <recommendedName>
        <fullName evidence="6">NAD kinase</fullName>
        <ecNumber evidence="6">2.7.1.23</ecNumber>
    </recommendedName>
    <alternativeName>
        <fullName evidence="6">ATP-dependent NAD kinase</fullName>
    </alternativeName>
</protein>
<comment type="cofactor">
    <cofactor evidence="6">
        <name>a divalent metal cation</name>
        <dbReference type="ChEBI" id="CHEBI:60240"/>
    </cofactor>
</comment>
<evidence type="ECO:0000256" key="5">
    <source>
        <dbReference type="ARBA" id="ARBA00047925"/>
    </source>
</evidence>
<dbReference type="Pfam" id="PF01513">
    <property type="entry name" value="NAD_kinase"/>
    <property type="match status" value="1"/>
</dbReference>
<accession>A0A7C6AED6</accession>
<feature type="binding site" evidence="6">
    <location>
        <position position="126"/>
    </location>
    <ligand>
        <name>NAD(+)</name>
        <dbReference type="ChEBI" id="CHEBI:57540"/>
    </ligand>
</feature>
<keyword evidence="4 6" id="KW-0520">NAD</keyword>
<name>A0A7C6AED6_UNCW3</name>
<dbReference type="EC" id="2.7.1.23" evidence="6"/>
<keyword evidence="2 6" id="KW-0418">Kinase</keyword>
<keyword evidence="6" id="KW-0067">ATP-binding</keyword>
<evidence type="ECO:0000256" key="4">
    <source>
        <dbReference type="ARBA" id="ARBA00023027"/>
    </source>
</evidence>
<dbReference type="SUPFAM" id="SSF111331">
    <property type="entry name" value="NAD kinase/diacylglycerol kinase-like"/>
    <property type="match status" value="1"/>
</dbReference>
<dbReference type="GO" id="GO:0006741">
    <property type="term" value="P:NADP+ biosynthetic process"/>
    <property type="evidence" value="ECO:0007669"/>
    <property type="project" value="UniProtKB-UniRule"/>
</dbReference>
<evidence type="ECO:0000256" key="3">
    <source>
        <dbReference type="ARBA" id="ARBA00022857"/>
    </source>
</evidence>
<dbReference type="PANTHER" id="PTHR20275">
    <property type="entry name" value="NAD KINASE"/>
    <property type="match status" value="1"/>
</dbReference>
<dbReference type="GO" id="GO:0046872">
    <property type="term" value="F:metal ion binding"/>
    <property type="evidence" value="ECO:0007669"/>
    <property type="project" value="UniProtKB-UniRule"/>
</dbReference>
<dbReference type="GO" id="GO:0051287">
    <property type="term" value="F:NAD binding"/>
    <property type="evidence" value="ECO:0007669"/>
    <property type="project" value="UniProtKB-ARBA"/>
</dbReference>
<keyword evidence="6" id="KW-0963">Cytoplasm</keyword>
<dbReference type="Pfam" id="PF20143">
    <property type="entry name" value="NAD_kinase_C"/>
    <property type="match status" value="1"/>
</dbReference>
<feature type="binding site" evidence="6">
    <location>
        <begin position="46"/>
        <end position="47"/>
    </location>
    <ligand>
        <name>NAD(+)</name>
        <dbReference type="ChEBI" id="CHEBI:57540"/>
    </ligand>
</feature>
<feature type="binding site" evidence="6">
    <location>
        <begin position="115"/>
        <end position="116"/>
    </location>
    <ligand>
        <name>NAD(+)</name>
        <dbReference type="ChEBI" id="CHEBI:57540"/>
    </ligand>
</feature>
<comment type="function">
    <text evidence="6">Involved in the regulation of the intracellular balance of NAD and NADP, and is a key enzyme in the biosynthesis of NADP. Catalyzes specifically the phosphorylation on 2'-hydroxyl of the adenosine moiety of NAD to yield NADP.</text>
</comment>
<dbReference type="PANTHER" id="PTHR20275:SF0">
    <property type="entry name" value="NAD KINASE"/>
    <property type="match status" value="1"/>
</dbReference>
<evidence type="ECO:0000256" key="1">
    <source>
        <dbReference type="ARBA" id="ARBA00022679"/>
    </source>
</evidence>
<comment type="catalytic activity">
    <reaction evidence="5 6">
        <text>NAD(+) + ATP = ADP + NADP(+) + H(+)</text>
        <dbReference type="Rhea" id="RHEA:18629"/>
        <dbReference type="ChEBI" id="CHEBI:15378"/>
        <dbReference type="ChEBI" id="CHEBI:30616"/>
        <dbReference type="ChEBI" id="CHEBI:57540"/>
        <dbReference type="ChEBI" id="CHEBI:58349"/>
        <dbReference type="ChEBI" id="CHEBI:456216"/>
        <dbReference type="EC" id="2.7.1.23"/>
    </reaction>
</comment>
<dbReference type="InterPro" id="IPR017438">
    <property type="entry name" value="ATP-NAD_kinase_N"/>
</dbReference>
<dbReference type="Gene3D" id="3.40.50.10330">
    <property type="entry name" value="Probable inorganic polyphosphate/atp-NAD kinase, domain 1"/>
    <property type="match status" value="1"/>
</dbReference>
<proteinExistence type="inferred from homology"/>
<evidence type="ECO:0000256" key="6">
    <source>
        <dbReference type="HAMAP-Rule" id="MF_00361"/>
    </source>
</evidence>
<comment type="similarity">
    <text evidence="6">Belongs to the NAD kinase family.</text>
</comment>
<dbReference type="GO" id="GO:0005524">
    <property type="term" value="F:ATP binding"/>
    <property type="evidence" value="ECO:0007669"/>
    <property type="project" value="UniProtKB-KW"/>
</dbReference>
<dbReference type="Gene3D" id="2.60.200.30">
    <property type="entry name" value="Probable inorganic polyphosphate/atp-NAD kinase, domain 2"/>
    <property type="match status" value="1"/>
</dbReference>
<evidence type="ECO:0000256" key="2">
    <source>
        <dbReference type="ARBA" id="ARBA00022777"/>
    </source>
</evidence>
<feature type="active site" description="Proton acceptor" evidence="6">
    <location>
        <position position="46"/>
    </location>
</feature>
<dbReference type="InterPro" id="IPR002504">
    <property type="entry name" value="NADK"/>
</dbReference>
<dbReference type="GO" id="GO:0003951">
    <property type="term" value="F:NAD+ kinase activity"/>
    <property type="evidence" value="ECO:0007669"/>
    <property type="project" value="UniProtKB-UniRule"/>
</dbReference>
<dbReference type="InterPro" id="IPR017437">
    <property type="entry name" value="ATP-NAD_kinase_PpnK-typ_C"/>
</dbReference>
<feature type="binding site" evidence="6">
    <location>
        <position position="145"/>
    </location>
    <ligand>
        <name>NAD(+)</name>
        <dbReference type="ChEBI" id="CHEBI:57540"/>
    </ligand>
</feature>
<feature type="binding site" evidence="6">
    <location>
        <position position="214"/>
    </location>
    <ligand>
        <name>NAD(+)</name>
        <dbReference type="ChEBI" id="CHEBI:57540"/>
    </ligand>
</feature>
<evidence type="ECO:0000313" key="7">
    <source>
        <dbReference type="EMBL" id="HHS62077.1"/>
    </source>
</evidence>
<sequence>MQNVRLAINKKKPDADKNLKLAQKILIKKGFKISNKPDFIIALGGDGTLLSAVADYAHYDVPILGVNLGGLGFLTDVKFSQFRKILDEIKRNRFRIENRMMVCAEIKKDVLYALNDITICTNTPGRVVEFSAKIDGEYICRFVADGIIIATPTGSTAYSLATGGPILMPNSEAIIMTPIAPHTLSVRPIVLPSDCKIEIQIGRKGKAIIVADGQRSKILKTGEDIKFYKAPYYVKLIKPIDSTFFKTLKEKLKWGGRENA</sequence>